<feature type="compositionally biased region" description="Polar residues" evidence="1">
    <location>
        <begin position="77"/>
        <end position="93"/>
    </location>
</feature>
<evidence type="ECO:0000256" key="2">
    <source>
        <dbReference type="SAM" id="Phobius"/>
    </source>
</evidence>
<evidence type="ECO:0000313" key="5">
    <source>
        <dbReference type="Proteomes" id="UP000663864"/>
    </source>
</evidence>
<feature type="transmembrane region" description="Helical" evidence="2">
    <location>
        <begin position="12"/>
        <end position="29"/>
    </location>
</feature>
<dbReference type="Proteomes" id="UP000663864">
    <property type="component" value="Unassembled WGS sequence"/>
</dbReference>
<sequence>MSNTTNDSDVLPVGTIMAFAGIILPARWLRCDGLPVSRTSYARLFSVIGTLYGGGDQVTTFNLPDFRGRFPLGLDPRQQQTAGIRQSGSANHTLSRDELPTHSHDEGSFVTEQAGDHIHPLEDPGHNHGGRTDDSAFSGGGWGMFGAGVGSDRGSHSHAISTGTTGITVQPSGVHVHTIKGRTGTVGSNKPFSIMPPSQTIDFIIFAG</sequence>
<evidence type="ECO:0000259" key="3">
    <source>
        <dbReference type="Pfam" id="PF07484"/>
    </source>
</evidence>
<reference evidence="4" key="1">
    <citation type="submission" date="2021-02" db="EMBL/GenBank/DDBJ databases">
        <authorList>
            <person name="Nowell W R."/>
        </authorList>
    </citation>
    <scope>NUCLEOTIDE SEQUENCE</scope>
</reference>
<dbReference type="InterPro" id="IPR011083">
    <property type="entry name" value="Phage_tail_collar_dom"/>
</dbReference>
<comment type="caution">
    <text evidence="4">The sequence shown here is derived from an EMBL/GenBank/DDBJ whole genome shotgun (WGS) entry which is preliminary data.</text>
</comment>
<dbReference type="Pfam" id="PF07484">
    <property type="entry name" value="Collar"/>
    <property type="match status" value="1"/>
</dbReference>
<feature type="compositionally biased region" description="Basic and acidic residues" evidence="1">
    <location>
        <begin position="94"/>
        <end position="107"/>
    </location>
</feature>
<proteinExistence type="predicted"/>
<dbReference type="Gene3D" id="3.90.1340.10">
    <property type="entry name" value="Phage tail collar domain"/>
    <property type="match status" value="1"/>
</dbReference>
<name>A0A815QP60_9BILA</name>
<keyword evidence="2" id="KW-0812">Transmembrane</keyword>
<feature type="region of interest" description="Disordered" evidence="1">
    <location>
        <begin position="71"/>
        <end position="107"/>
    </location>
</feature>
<dbReference type="EMBL" id="CAJNOT010005444">
    <property type="protein sequence ID" value="CAF1465809.1"/>
    <property type="molecule type" value="Genomic_DNA"/>
</dbReference>
<organism evidence="4 5">
    <name type="scientific">Rotaria sordida</name>
    <dbReference type="NCBI Taxonomy" id="392033"/>
    <lineage>
        <taxon>Eukaryota</taxon>
        <taxon>Metazoa</taxon>
        <taxon>Spiralia</taxon>
        <taxon>Gnathifera</taxon>
        <taxon>Rotifera</taxon>
        <taxon>Eurotatoria</taxon>
        <taxon>Bdelloidea</taxon>
        <taxon>Philodinida</taxon>
        <taxon>Philodinidae</taxon>
        <taxon>Rotaria</taxon>
    </lineage>
</organism>
<gene>
    <name evidence="4" type="ORF">ZHD862_LOCUS35904</name>
</gene>
<dbReference type="AlphaFoldDB" id="A0A815QP60"/>
<feature type="domain" description="Phage tail collar" evidence="3">
    <location>
        <begin position="14"/>
        <end position="71"/>
    </location>
</feature>
<evidence type="ECO:0000313" key="4">
    <source>
        <dbReference type="EMBL" id="CAF1465809.1"/>
    </source>
</evidence>
<dbReference type="SUPFAM" id="SSF88874">
    <property type="entry name" value="Receptor-binding domain of short tail fibre protein gp12"/>
    <property type="match status" value="1"/>
</dbReference>
<dbReference type="InterPro" id="IPR037053">
    <property type="entry name" value="Phage_tail_collar_dom_sf"/>
</dbReference>
<evidence type="ECO:0000256" key="1">
    <source>
        <dbReference type="SAM" id="MobiDB-lite"/>
    </source>
</evidence>
<keyword evidence="2" id="KW-1133">Transmembrane helix</keyword>
<protein>
    <recommendedName>
        <fullName evidence="3">Phage tail collar domain-containing protein</fullName>
    </recommendedName>
</protein>
<keyword evidence="2" id="KW-0472">Membrane</keyword>
<accession>A0A815QP60</accession>